<evidence type="ECO:0000256" key="5">
    <source>
        <dbReference type="ARBA" id="ARBA00023136"/>
    </source>
</evidence>
<feature type="transmembrane region" description="Helical" evidence="7">
    <location>
        <begin position="423"/>
        <end position="444"/>
    </location>
</feature>
<dbReference type="GO" id="GO:0022857">
    <property type="term" value="F:transmembrane transporter activity"/>
    <property type="evidence" value="ECO:0007669"/>
    <property type="project" value="InterPro"/>
</dbReference>
<reference evidence="9" key="1">
    <citation type="submission" date="2020-04" db="EMBL/GenBank/DDBJ databases">
        <title>Analysis of mating type loci in Filobasidium floriforme.</title>
        <authorList>
            <person name="Nowrousian M."/>
        </authorList>
    </citation>
    <scope>NUCLEOTIDE SEQUENCE</scope>
    <source>
        <strain evidence="9">CBS 6242</strain>
    </source>
</reference>
<organism evidence="9 10">
    <name type="scientific">Filobasidium floriforme</name>
    <dbReference type="NCBI Taxonomy" id="5210"/>
    <lineage>
        <taxon>Eukaryota</taxon>
        <taxon>Fungi</taxon>
        <taxon>Dikarya</taxon>
        <taxon>Basidiomycota</taxon>
        <taxon>Agaricomycotina</taxon>
        <taxon>Tremellomycetes</taxon>
        <taxon>Filobasidiales</taxon>
        <taxon>Filobasidiaceae</taxon>
        <taxon>Filobasidium</taxon>
    </lineage>
</organism>
<dbReference type="InterPro" id="IPR036259">
    <property type="entry name" value="MFS_trans_sf"/>
</dbReference>
<dbReference type="GO" id="GO:0016020">
    <property type="term" value="C:membrane"/>
    <property type="evidence" value="ECO:0007669"/>
    <property type="project" value="UniProtKB-SubCell"/>
</dbReference>
<evidence type="ECO:0000313" key="10">
    <source>
        <dbReference type="Proteomes" id="UP000812966"/>
    </source>
</evidence>
<dbReference type="PANTHER" id="PTHR43791:SF23">
    <property type="entry name" value="MAJOR FACILITATOR SUPERFAMILY (MFS) PROFILE DOMAIN-CONTAINING PROTEIN"/>
    <property type="match status" value="1"/>
</dbReference>
<evidence type="ECO:0000256" key="7">
    <source>
        <dbReference type="SAM" id="Phobius"/>
    </source>
</evidence>
<feature type="transmembrane region" description="Helical" evidence="7">
    <location>
        <begin position="363"/>
        <end position="384"/>
    </location>
</feature>
<evidence type="ECO:0000256" key="2">
    <source>
        <dbReference type="ARBA" id="ARBA00022448"/>
    </source>
</evidence>
<feature type="transmembrane region" description="Helical" evidence="7">
    <location>
        <begin position="332"/>
        <end position="351"/>
    </location>
</feature>
<gene>
    <name evidence="9" type="ORF">FFLO_05970</name>
</gene>
<feature type="domain" description="Major facilitator superfamily (MFS) profile" evidence="8">
    <location>
        <begin position="68"/>
        <end position="478"/>
    </location>
</feature>
<feature type="compositionally biased region" description="Polar residues" evidence="6">
    <location>
        <begin position="491"/>
        <end position="500"/>
    </location>
</feature>
<accession>A0A8K0JG15</accession>
<evidence type="ECO:0000256" key="1">
    <source>
        <dbReference type="ARBA" id="ARBA00004141"/>
    </source>
</evidence>
<protein>
    <recommendedName>
        <fullName evidence="8">Major facilitator superfamily (MFS) profile domain-containing protein</fullName>
    </recommendedName>
</protein>
<dbReference type="Proteomes" id="UP000812966">
    <property type="component" value="Unassembled WGS sequence"/>
</dbReference>
<keyword evidence="3 7" id="KW-0812">Transmembrane</keyword>
<proteinExistence type="predicted"/>
<dbReference type="FunFam" id="1.20.1250.20:FF:000013">
    <property type="entry name" value="MFS general substrate transporter"/>
    <property type="match status" value="1"/>
</dbReference>
<dbReference type="SUPFAM" id="SSF103473">
    <property type="entry name" value="MFS general substrate transporter"/>
    <property type="match status" value="1"/>
</dbReference>
<dbReference type="InterPro" id="IPR020846">
    <property type="entry name" value="MFS_dom"/>
</dbReference>
<dbReference type="FunFam" id="1.20.1250.20:FF:000057">
    <property type="entry name" value="MFS general substrate transporter"/>
    <property type="match status" value="1"/>
</dbReference>
<feature type="transmembrane region" description="Helical" evidence="7">
    <location>
        <begin position="228"/>
        <end position="250"/>
    </location>
</feature>
<dbReference type="PANTHER" id="PTHR43791">
    <property type="entry name" value="PERMEASE-RELATED"/>
    <property type="match status" value="1"/>
</dbReference>
<feature type="transmembrane region" description="Helical" evidence="7">
    <location>
        <begin position="165"/>
        <end position="184"/>
    </location>
</feature>
<dbReference type="PROSITE" id="PS50850">
    <property type="entry name" value="MFS"/>
    <property type="match status" value="1"/>
</dbReference>
<keyword evidence="10" id="KW-1185">Reference proteome</keyword>
<keyword evidence="4 7" id="KW-1133">Transmembrane helix</keyword>
<feature type="region of interest" description="Disordered" evidence="6">
    <location>
        <begin position="484"/>
        <end position="506"/>
    </location>
</feature>
<dbReference type="AlphaFoldDB" id="A0A8K0JG15"/>
<evidence type="ECO:0000256" key="6">
    <source>
        <dbReference type="SAM" id="MobiDB-lite"/>
    </source>
</evidence>
<evidence type="ECO:0000259" key="8">
    <source>
        <dbReference type="PROSITE" id="PS50850"/>
    </source>
</evidence>
<sequence length="506" mass="55380">MTQPLRPTTSIDDHEKEKHAAEHAEYASSVNGAGHELAIVLPDSLIGMTEEETEAMDKRITRRIDWIIMPVSTCLHVLNYLDRQNIASAKLAGIMDDLSLSTTDYNSVVSILFVGYIGFQVPSNMIIGKISRPALYICLACAAWGVVSALTAAVHNYVGLMMGRVALGITEAVFFPGAIFYLSCWYTKKQFALRTAILYSGSQLGNAFGPLLAIAILELDGAHGLAGWRWLFLVEGVFTVGIAIICIFILPDVPQKARLLTSQEKDRLVYRLQMDRGQVDNSSEISAWKGFMMAVTDPKTWLLCGILTSTYIAAAVNNFFPSVVSTLGYSRNITYCLTAPPFVLCVFVIILNGMHSDKTQERYLHIACPLVITVVANILAVATTKTAPRYVAMMLMPASFYASAICTLSWISGSTVGPAIKRAVVLSMINAISNTPNVWTAYLYKSPPRYLVAFSVNLAAAVIAIGFASMTYLYLRKQNRKLEAGEPMGNSGPTETQISNGFRYPL</sequence>
<feature type="transmembrane region" description="Helical" evidence="7">
    <location>
        <begin position="390"/>
        <end position="411"/>
    </location>
</feature>
<keyword evidence="5 7" id="KW-0472">Membrane</keyword>
<feature type="transmembrane region" description="Helical" evidence="7">
    <location>
        <begin position="450"/>
        <end position="475"/>
    </location>
</feature>
<dbReference type="Pfam" id="PF07690">
    <property type="entry name" value="MFS_1"/>
    <property type="match status" value="1"/>
</dbReference>
<dbReference type="Gene3D" id="1.20.1250.20">
    <property type="entry name" value="MFS general substrate transporter like domains"/>
    <property type="match status" value="1"/>
</dbReference>
<evidence type="ECO:0000313" key="9">
    <source>
        <dbReference type="EMBL" id="KAG7528709.1"/>
    </source>
</evidence>
<feature type="transmembrane region" description="Helical" evidence="7">
    <location>
        <begin position="301"/>
        <end position="320"/>
    </location>
</feature>
<comment type="caution">
    <text evidence="9">The sequence shown here is derived from an EMBL/GenBank/DDBJ whole genome shotgun (WGS) entry which is preliminary data.</text>
</comment>
<evidence type="ECO:0000256" key="3">
    <source>
        <dbReference type="ARBA" id="ARBA00022692"/>
    </source>
</evidence>
<dbReference type="InterPro" id="IPR011701">
    <property type="entry name" value="MFS"/>
</dbReference>
<name>A0A8K0JG15_9TREE</name>
<dbReference type="EMBL" id="JABELV010000170">
    <property type="protein sequence ID" value="KAG7528709.1"/>
    <property type="molecule type" value="Genomic_DNA"/>
</dbReference>
<evidence type="ECO:0000256" key="4">
    <source>
        <dbReference type="ARBA" id="ARBA00022989"/>
    </source>
</evidence>
<keyword evidence="2" id="KW-0813">Transport</keyword>
<feature type="transmembrane region" description="Helical" evidence="7">
    <location>
        <begin position="134"/>
        <end position="153"/>
    </location>
</feature>
<comment type="subcellular location">
    <subcellularLocation>
        <location evidence="1">Membrane</location>
        <topology evidence="1">Multi-pass membrane protein</topology>
    </subcellularLocation>
</comment>
<feature type="transmembrane region" description="Helical" evidence="7">
    <location>
        <begin position="196"/>
        <end position="216"/>
    </location>
</feature>